<evidence type="ECO:0000313" key="8">
    <source>
        <dbReference type="EMBL" id="MBS0032414.1"/>
    </source>
</evidence>
<organism evidence="8 9">
    <name type="scientific">Chitinophaga hostae</name>
    <dbReference type="NCBI Taxonomy" id="2831022"/>
    <lineage>
        <taxon>Bacteria</taxon>
        <taxon>Pseudomonadati</taxon>
        <taxon>Bacteroidota</taxon>
        <taxon>Chitinophagia</taxon>
        <taxon>Chitinophagales</taxon>
        <taxon>Chitinophagaceae</taxon>
        <taxon>Chitinophaga</taxon>
    </lineage>
</organism>
<dbReference type="Proteomes" id="UP000676386">
    <property type="component" value="Unassembled WGS sequence"/>
</dbReference>
<feature type="binding site" evidence="6">
    <location>
        <begin position="34"/>
        <end position="41"/>
    </location>
    <ligand>
        <name>ATP</name>
        <dbReference type="ChEBI" id="CHEBI:30616"/>
    </ligand>
</feature>
<evidence type="ECO:0000256" key="1">
    <source>
        <dbReference type="ARBA" id="ARBA00022741"/>
    </source>
</evidence>
<dbReference type="EMBL" id="JAGTXB010000036">
    <property type="protein sequence ID" value="MBS0032414.1"/>
    <property type="molecule type" value="Genomic_DNA"/>
</dbReference>
<name>A0ABS5JB38_9BACT</name>
<evidence type="ECO:0000256" key="2">
    <source>
        <dbReference type="ARBA" id="ARBA00022801"/>
    </source>
</evidence>
<evidence type="ECO:0000256" key="6">
    <source>
        <dbReference type="PROSITE-ProRule" id="PRU00560"/>
    </source>
</evidence>
<evidence type="ECO:0000259" key="7">
    <source>
        <dbReference type="PROSITE" id="PS51198"/>
    </source>
</evidence>
<protein>
    <recommendedName>
        <fullName evidence="5">DNA 3'-5' helicase II</fullName>
    </recommendedName>
</protein>
<dbReference type="SUPFAM" id="SSF52540">
    <property type="entry name" value="P-loop containing nucleoside triphosphate hydrolases"/>
    <property type="match status" value="1"/>
</dbReference>
<accession>A0ABS5JB38</accession>
<comment type="caution">
    <text evidence="8">The sequence shown here is derived from an EMBL/GenBank/DDBJ whole genome shotgun (WGS) entry which is preliminary data.</text>
</comment>
<dbReference type="RefSeq" id="WP_211977581.1">
    <property type="nucleotide sequence ID" value="NZ_JAGTXB010000036.1"/>
</dbReference>
<sequence length="630" mass="71863">MAGAINSGNSNQSVDEQIFNCLNLDNPKSFFLFAGAGSGKTRSLVNALDFLREQQGEFLRINRKRVAVITYTNAACDEIKHRIHYDPLFYVCTIHSFVWELIKNYQSDIREWLRLELKNDILELQAQLQKGKAGTKIATDRQNSVIQKSNRLIILDQIRQFSYSPTGDNRTRDSLNHSEVIKIASEFLMRKPLMQEVLVRKFPILFIDESQDTKKELIESFFVVQQNYQSSFSLGLFGDTMQRIYNDGKENLGKDLPPDWVTPVKKINYRCPKRVIALINSIRKDVDEQTQVPKDGQVDGDVRIFVVSQEIENKAKIETDVSSYMAELTKDDLWTSDVKTLILEHHMAAKRIGFFSLFEALYKSDILRIGLLDGSLPGLRFFIELILPLKTAYSNNDSFTIARIVKQYSPLLTGKNLKDSKEQMALLKKANEAVQSLGSLWGNDDTPTLLQIISNVDESGLFSLPDTLSIISKRASIKEYSLTRDNGIEESIGEENDLVIDAWDEALKCSVTEVQRYSEYISDQSKFGTHQGVKGLEFPRVMLILNDEEARGFLFSYEKLFGAKSFSEADVKNRKEGRETSFDRTRRLFYVACSRAEKSLAIVAYTKDSGAVKNSLLRQQWFASEEIVMM</sequence>
<dbReference type="InterPro" id="IPR027417">
    <property type="entry name" value="P-loop_NTPase"/>
</dbReference>
<evidence type="ECO:0000313" key="9">
    <source>
        <dbReference type="Proteomes" id="UP000676386"/>
    </source>
</evidence>
<keyword evidence="9" id="KW-1185">Reference proteome</keyword>
<keyword evidence="3 6" id="KW-0347">Helicase</keyword>
<dbReference type="PROSITE" id="PS51198">
    <property type="entry name" value="UVRD_HELICASE_ATP_BIND"/>
    <property type="match status" value="1"/>
</dbReference>
<keyword evidence="1 6" id="KW-0547">Nucleotide-binding</keyword>
<dbReference type="InterPro" id="IPR014016">
    <property type="entry name" value="UvrD-like_ATP-bd"/>
</dbReference>
<proteinExistence type="predicted"/>
<dbReference type="Gene3D" id="3.40.50.300">
    <property type="entry name" value="P-loop containing nucleotide triphosphate hydrolases"/>
    <property type="match status" value="2"/>
</dbReference>
<keyword evidence="2 6" id="KW-0378">Hydrolase</keyword>
<dbReference type="InterPro" id="IPR000212">
    <property type="entry name" value="DNA_helicase_UvrD/REP"/>
</dbReference>
<evidence type="ECO:0000256" key="5">
    <source>
        <dbReference type="ARBA" id="ARBA00034923"/>
    </source>
</evidence>
<feature type="domain" description="UvrD-like helicase ATP-binding" evidence="7">
    <location>
        <begin position="13"/>
        <end position="285"/>
    </location>
</feature>
<dbReference type="GO" id="GO:0004386">
    <property type="term" value="F:helicase activity"/>
    <property type="evidence" value="ECO:0007669"/>
    <property type="project" value="UniProtKB-KW"/>
</dbReference>
<reference evidence="8 9" key="1">
    <citation type="submission" date="2021-04" db="EMBL/GenBank/DDBJ databases">
        <title>Chitinophaga sp. nov., isolated from the rhizosphere soil.</title>
        <authorList>
            <person name="He S."/>
        </authorList>
    </citation>
    <scope>NUCLEOTIDE SEQUENCE [LARGE SCALE GENOMIC DNA]</scope>
    <source>
        <strain evidence="8 9">2R12</strain>
    </source>
</reference>
<gene>
    <name evidence="8" type="ORF">KE626_34095</name>
</gene>
<evidence type="ECO:0000256" key="3">
    <source>
        <dbReference type="ARBA" id="ARBA00022806"/>
    </source>
</evidence>
<keyword evidence="4 6" id="KW-0067">ATP-binding</keyword>
<dbReference type="PANTHER" id="PTHR11070:SF2">
    <property type="entry name" value="ATP-DEPENDENT DNA HELICASE SRS2"/>
    <property type="match status" value="1"/>
</dbReference>
<evidence type="ECO:0000256" key="4">
    <source>
        <dbReference type="ARBA" id="ARBA00022840"/>
    </source>
</evidence>
<dbReference type="Pfam" id="PF00580">
    <property type="entry name" value="UvrD-helicase"/>
    <property type="match status" value="1"/>
</dbReference>
<dbReference type="PANTHER" id="PTHR11070">
    <property type="entry name" value="UVRD / RECB / PCRA DNA HELICASE FAMILY MEMBER"/>
    <property type="match status" value="1"/>
</dbReference>